<feature type="region of interest" description="Disordered" evidence="5">
    <location>
        <begin position="418"/>
        <end position="479"/>
    </location>
</feature>
<feature type="domain" description="ParB-like N-terminal" evidence="6">
    <location>
        <begin position="49"/>
        <end position="141"/>
    </location>
</feature>
<comment type="function">
    <text evidence="4">Involved in chromosome partition. Localize to both poles of the predivisional cell following completion of DNA replication. Binds to the DNA origin of replication.</text>
</comment>
<reference evidence="7 8" key="1">
    <citation type="submission" date="2017-09" db="EMBL/GenBank/DDBJ databases">
        <authorList>
            <person name="Ehlers B."/>
            <person name="Leendertz F.H."/>
        </authorList>
    </citation>
    <scope>NUCLEOTIDE SEQUENCE [LARGE SCALE GENOMIC DNA]</scope>
    <source>
        <strain evidence="7 8">USBA 140</strain>
    </source>
</reference>
<dbReference type="AlphaFoldDB" id="A0A286GTP8"/>
<dbReference type="SUPFAM" id="SSF110849">
    <property type="entry name" value="ParB/Sulfiredoxin"/>
    <property type="match status" value="1"/>
</dbReference>
<dbReference type="Proteomes" id="UP000219621">
    <property type="component" value="Unassembled WGS sequence"/>
</dbReference>
<evidence type="ECO:0000256" key="3">
    <source>
        <dbReference type="ARBA" id="ARBA00023125"/>
    </source>
</evidence>
<feature type="region of interest" description="Disordered" evidence="5">
    <location>
        <begin position="237"/>
        <end position="257"/>
    </location>
</feature>
<keyword evidence="3" id="KW-0238">DNA-binding</keyword>
<protein>
    <submittedName>
        <fullName evidence="7">Chromosome partitioning protein, ParB family</fullName>
    </submittedName>
</protein>
<feature type="compositionally biased region" description="Acidic residues" evidence="5">
    <location>
        <begin position="422"/>
        <end position="436"/>
    </location>
</feature>
<dbReference type="RefSeq" id="WP_097280543.1">
    <property type="nucleotide sequence ID" value="NZ_OCNJ01000008.1"/>
</dbReference>
<dbReference type="Gene3D" id="1.10.10.2830">
    <property type="match status" value="1"/>
</dbReference>
<dbReference type="CDD" id="cd16393">
    <property type="entry name" value="SPO0J_N"/>
    <property type="match status" value="1"/>
</dbReference>
<evidence type="ECO:0000259" key="6">
    <source>
        <dbReference type="SMART" id="SM00470"/>
    </source>
</evidence>
<dbReference type="GO" id="GO:0003677">
    <property type="term" value="F:DNA binding"/>
    <property type="evidence" value="ECO:0007669"/>
    <property type="project" value="UniProtKB-KW"/>
</dbReference>
<keyword evidence="2" id="KW-0159">Chromosome partition</keyword>
<evidence type="ECO:0000256" key="4">
    <source>
        <dbReference type="ARBA" id="ARBA00025472"/>
    </source>
</evidence>
<evidence type="ECO:0000256" key="2">
    <source>
        <dbReference type="ARBA" id="ARBA00022829"/>
    </source>
</evidence>
<comment type="similarity">
    <text evidence="1">Belongs to the ParB family.</text>
</comment>
<dbReference type="InterPro" id="IPR036086">
    <property type="entry name" value="ParB/Sulfiredoxin_sf"/>
</dbReference>
<dbReference type="InterPro" id="IPR041468">
    <property type="entry name" value="HTH_ParB/Spo0J"/>
</dbReference>
<dbReference type="Pfam" id="PF02195">
    <property type="entry name" value="ParB_N"/>
    <property type="match status" value="1"/>
</dbReference>
<evidence type="ECO:0000313" key="8">
    <source>
        <dbReference type="Proteomes" id="UP000219621"/>
    </source>
</evidence>
<dbReference type="GO" id="GO:0007059">
    <property type="term" value="P:chromosome segregation"/>
    <property type="evidence" value="ECO:0007669"/>
    <property type="project" value="UniProtKB-KW"/>
</dbReference>
<keyword evidence="8" id="KW-1185">Reference proteome</keyword>
<sequence>MSAARRGLGRGLSALFGDTEDGLDEEVAAAGGPAAAGEAEQSERLTSERLVPIGRLRSGRFQPRKEFDQQAIDDLAESIREKGIIQPILVRKHPDDGDLFEIIAGERRWRAAQQAQLHEVPVLVKSFTDREALEVALVENLQRQDLTALEESEGYQRLMDEFHHTQEDLAKAVGKSRSHVANMMRLLNLPDPVKGMLREGKLTAGHARALLNAEDPVTLAERVVTRGLNVRQTEKLAVTEGKKQPRKKGTAPVESMHKDADTVALERDLSQLLGLKVSITFAGRGGALSIEYDTLEQLDDILHRLSDGAHKMGAVEEPLEADEDLDAAIAHELATADVSVAAEEAEADDLDVDTPTLKETVWEGGLDAVVQEDAEEDADDATEDAAATADGEDPAAPVSIEQAEADLKAALAADGLDGLDWSAEEEAETAEDEAAFDPEAITQALREEGLDALYEEDDADSEAGDADDAADDEETSGHR</sequence>
<feature type="region of interest" description="Disordered" evidence="5">
    <location>
        <begin position="374"/>
        <end position="395"/>
    </location>
</feature>
<dbReference type="SMART" id="SM00470">
    <property type="entry name" value="ParB"/>
    <property type="match status" value="1"/>
</dbReference>
<dbReference type="EMBL" id="OCNJ01000008">
    <property type="protein sequence ID" value="SOD98923.1"/>
    <property type="molecule type" value="Genomic_DNA"/>
</dbReference>
<dbReference type="InterPro" id="IPR057240">
    <property type="entry name" value="ParB_dimer_C"/>
</dbReference>
<dbReference type="PANTHER" id="PTHR33375">
    <property type="entry name" value="CHROMOSOME-PARTITIONING PROTEIN PARB-RELATED"/>
    <property type="match status" value="1"/>
</dbReference>
<evidence type="ECO:0000256" key="1">
    <source>
        <dbReference type="ARBA" id="ARBA00006295"/>
    </source>
</evidence>
<feature type="compositionally biased region" description="Low complexity" evidence="5">
    <location>
        <begin position="384"/>
        <end position="395"/>
    </location>
</feature>
<dbReference type="NCBIfam" id="TIGR00180">
    <property type="entry name" value="parB_part"/>
    <property type="match status" value="1"/>
</dbReference>
<dbReference type="InterPro" id="IPR003115">
    <property type="entry name" value="ParB_N"/>
</dbReference>
<name>A0A286GTP8_9PROT</name>
<dbReference type="GO" id="GO:0005694">
    <property type="term" value="C:chromosome"/>
    <property type="evidence" value="ECO:0007669"/>
    <property type="project" value="TreeGrafter"/>
</dbReference>
<dbReference type="GO" id="GO:0045881">
    <property type="term" value="P:positive regulation of sporulation resulting in formation of a cellular spore"/>
    <property type="evidence" value="ECO:0007669"/>
    <property type="project" value="TreeGrafter"/>
</dbReference>
<feature type="compositionally biased region" description="Acidic residues" evidence="5">
    <location>
        <begin position="374"/>
        <end position="383"/>
    </location>
</feature>
<dbReference type="FunFam" id="3.90.1530.30:FF:000001">
    <property type="entry name" value="Chromosome partitioning protein ParB"/>
    <property type="match status" value="1"/>
</dbReference>
<dbReference type="Pfam" id="PF23552">
    <property type="entry name" value="ParB_C"/>
    <property type="match status" value="1"/>
</dbReference>
<dbReference type="Gene3D" id="3.90.1530.30">
    <property type="match status" value="1"/>
</dbReference>
<dbReference type="PANTHER" id="PTHR33375:SF1">
    <property type="entry name" value="CHROMOSOME-PARTITIONING PROTEIN PARB-RELATED"/>
    <property type="match status" value="1"/>
</dbReference>
<feature type="compositionally biased region" description="Low complexity" evidence="5">
    <location>
        <begin position="28"/>
        <end position="39"/>
    </location>
</feature>
<dbReference type="InterPro" id="IPR050336">
    <property type="entry name" value="Chromosome_partition/occlusion"/>
</dbReference>
<evidence type="ECO:0000256" key="5">
    <source>
        <dbReference type="SAM" id="MobiDB-lite"/>
    </source>
</evidence>
<proteinExistence type="inferred from homology"/>
<gene>
    <name evidence="7" type="ORF">SAMN05421508_108143</name>
</gene>
<accession>A0A286GTP8</accession>
<organism evidence="7 8">
    <name type="scientific">Caenispirillum bisanense</name>
    <dbReference type="NCBI Taxonomy" id="414052"/>
    <lineage>
        <taxon>Bacteria</taxon>
        <taxon>Pseudomonadati</taxon>
        <taxon>Pseudomonadota</taxon>
        <taxon>Alphaproteobacteria</taxon>
        <taxon>Rhodospirillales</taxon>
        <taxon>Novispirillaceae</taxon>
        <taxon>Caenispirillum</taxon>
    </lineage>
</organism>
<dbReference type="Pfam" id="PF17762">
    <property type="entry name" value="HTH_ParB"/>
    <property type="match status" value="1"/>
</dbReference>
<dbReference type="FunFam" id="1.10.10.2830:FF:000001">
    <property type="entry name" value="Chromosome partitioning protein ParB"/>
    <property type="match status" value="1"/>
</dbReference>
<feature type="compositionally biased region" description="Acidic residues" evidence="5">
    <location>
        <begin position="453"/>
        <end position="479"/>
    </location>
</feature>
<evidence type="ECO:0000313" key="7">
    <source>
        <dbReference type="EMBL" id="SOD98923.1"/>
    </source>
</evidence>
<feature type="region of interest" description="Disordered" evidence="5">
    <location>
        <begin position="23"/>
        <end position="45"/>
    </location>
</feature>
<dbReference type="InterPro" id="IPR004437">
    <property type="entry name" value="ParB/RepB/Spo0J"/>
</dbReference>